<evidence type="ECO:0000313" key="9">
    <source>
        <dbReference type="EMBL" id="KAL0849844.1"/>
    </source>
</evidence>
<feature type="transmembrane region" description="Helical" evidence="8">
    <location>
        <begin position="72"/>
        <end position="91"/>
    </location>
</feature>
<evidence type="ECO:0000256" key="2">
    <source>
        <dbReference type="ARBA" id="ARBA00005327"/>
    </source>
</evidence>
<evidence type="ECO:0000256" key="3">
    <source>
        <dbReference type="ARBA" id="ARBA00022475"/>
    </source>
</evidence>
<evidence type="ECO:0000256" key="7">
    <source>
        <dbReference type="ARBA" id="ARBA00023170"/>
    </source>
</evidence>
<evidence type="ECO:0000256" key="1">
    <source>
        <dbReference type="ARBA" id="ARBA00004651"/>
    </source>
</evidence>
<dbReference type="GO" id="GO:0008527">
    <property type="term" value="F:taste receptor activity"/>
    <property type="evidence" value="ECO:0007669"/>
    <property type="project" value="UniProtKB-ARBA"/>
</dbReference>
<name>A0ABD0TKM6_LOXSC</name>
<dbReference type="InterPro" id="IPR009318">
    <property type="entry name" value="Gustatory_rcpt"/>
</dbReference>
<gene>
    <name evidence="9" type="ORF">ABMA28_011782</name>
</gene>
<proteinExistence type="inferred from homology"/>
<evidence type="ECO:0000256" key="8">
    <source>
        <dbReference type="SAM" id="Phobius"/>
    </source>
</evidence>
<evidence type="ECO:0000256" key="6">
    <source>
        <dbReference type="ARBA" id="ARBA00023136"/>
    </source>
</evidence>
<keyword evidence="3" id="KW-1003">Cell membrane</keyword>
<keyword evidence="7" id="KW-0675">Receptor</keyword>
<dbReference type="Proteomes" id="UP001549921">
    <property type="component" value="Unassembled WGS sequence"/>
</dbReference>
<dbReference type="GO" id="GO:0050916">
    <property type="term" value="P:sensory perception of sweet taste"/>
    <property type="evidence" value="ECO:0007669"/>
    <property type="project" value="UniProtKB-ARBA"/>
</dbReference>
<keyword evidence="5 8" id="KW-1133">Transmembrane helix</keyword>
<comment type="subcellular location">
    <subcellularLocation>
        <location evidence="1">Cell membrane</location>
        <topology evidence="1">Multi-pass membrane protein</topology>
    </subcellularLocation>
</comment>
<dbReference type="PANTHER" id="PTHR21421">
    <property type="entry name" value="GUSTATORY RECEPTOR"/>
    <property type="match status" value="1"/>
</dbReference>
<feature type="transmembrane region" description="Helical" evidence="8">
    <location>
        <begin position="171"/>
        <end position="192"/>
    </location>
</feature>
<feature type="transmembrane region" description="Helical" evidence="8">
    <location>
        <begin position="231"/>
        <end position="252"/>
    </location>
</feature>
<evidence type="ECO:0000313" key="10">
    <source>
        <dbReference type="Proteomes" id="UP001549921"/>
    </source>
</evidence>
<feature type="transmembrane region" description="Helical" evidence="8">
    <location>
        <begin position="264"/>
        <end position="289"/>
    </location>
</feature>
<reference evidence="9 10" key="1">
    <citation type="submission" date="2024-06" db="EMBL/GenBank/DDBJ databases">
        <title>A chromosome-level genome assembly of beet webworm, Loxostege sticticalis.</title>
        <authorList>
            <person name="Zhang Y."/>
        </authorList>
    </citation>
    <scope>NUCLEOTIDE SEQUENCE [LARGE SCALE GENOMIC DNA]</scope>
    <source>
        <strain evidence="9">AQ028</strain>
        <tissue evidence="9">Male pupae</tissue>
    </source>
</reference>
<keyword evidence="4 8" id="KW-0812">Transmembrane</keyword>
<accession>A0ABD0TKM6</accession>
<dbReference type="Pfam" id="PF06151">
    <property type="entry name" value="Trehalose_recp"/>
    <property type="match status" value="2"/>
</dbReference>
<evidence type="ECO:0008006" key="11">
    <source>
        <dbReference type="Google" id="ProtNLM"/>
    </source>
</evidence>
<dbReference type="EMBL" id="JBEDNZ010000003">
    <property type="protein sequence ID" value="KAL0849844.1"/>
    <property type="molecule type" value="Genomic_DNA"/>
</dbReference>
<feature type="transmembrane region" description="Helical" evidence="8">
    <location>
        <begin position="41"/>
        <end position="60"/>
    </location>
</feature>
<dbReference type="GO" id="GO:0005886">
    <property type="term" value="C:plasma membrane"/>
    <property type="evidence" value="ECO:0007669"/>
    <property type="project" value="UniProtKB-SubCell"/>
</dbReference>
<comment type="caution">
    <text evidence="9">The sequence shown here is derived from an EMBL/GenBank/DDBJ whole genome shotgun (WGS) entry which is preliminary data.</text>
</comment>
<comment type="similarity">
    <text evidence="2">Belongs to the insect chemoreceptor superfamily. Gustatory receptor (GR) family. Gr5a subfamily.</text>
</comment>
<keyword evidence="6 8" id="KW-0472">Membrane</keyword>
<dbReference type="AlphaFoldDB" id="A0ABD0TKM6"/>
<organism evidence="9 10">
    <name type="scientific">Loxostege sticticalis</name>
    <name type="common">Beet webworm moth</name>
    <dbReference type="NCBI Taxonomy" id="481309"/>
    <lineage>
        <taxon>Eukaryota</taxon>
        <taxon>Metazoa</taxon>
        <taxon>Ecdysozoa</taxon>
        <taxon>Arthropoda</taxon>
        <taxon>Hexapoda</taxon>
        <taxon>Insecta</taxon>
        <taxon>Pterygota</taxon>
        <taxon>Neoptera</taxon>
        <taxon>Endopterygota</taxon>
        <taxon>Lepidoptera</taxon>
        <taxon>Glossata</taxon>
        <taxon>Ditrysia</taxon>
        <taxon>Pyraloidea</taxon>
        <taxon>Crambidae</taxon>
        <taxon>Pyraustinae</taxon>
        <taxon>Loxostege</taxon>
    </lineage>
</organism>
<evidence type="ECO:0000256" key="4">
    <source>
        <dbReference type="ARBA" id="ARBA00022692"/>
    </source>
</evidence>
<evidence type="ECO:0000256" key="5">
    <source>
        <dbReference type="ARBA" id="ARBA00022989"/>
    </source>
</evidence>
<feature type="transmembrane region" description="Helical" evidence="8">
    <location>
        <begin position="334"/>
        <end position="351"/>
    </location>
</feature>
<dbReference type="PANTHER" id="PTHR21421:SF29">
    <property type="entry name" value="GUSTATORY RECEPTOR 5A FOR TREHALOSE-RELATED"/>
    <property type="match status" value="1"/>
</dbReference>
<protein>
    <recommendedName>
        <fullName evidence="11">Gustatory receptor</fullName>
    </recommendedName>
</protein>
<sequence length="383" mass="45563">MHDCLRWHMRVLRWSGIFPVEGLENPTIQGLRFKLKSFYGIYYFITFLGQVTLTILSAVWCFSSTNYSPASITTFILQFTALIALFLMLKLSRHWPILLKRVARIESQIRDIRKDTILCFVRIVWYCNLVENYSIEFFEVYFKHNAPYVFDYTTLAAWKMIIFKLIKMQTILLWGLTDVIPMSTCLYLISYIQDLNDAITRRTDIKFWEKHRMHYTRLDRLVSMVDESLRAFVLFLFFNYLYFISVQLFYLLNYDESRGQVVYYLFSSMFLIIRALTISLLAANVHIVAKKPLVTLYDVSREDDNKEIQRFRLQLIYNPITLTGSFFPLTRSSILKFISTIITYELVLLQLNKDRKSNLTDLLDSSQDNITNRTVHSVYKYKY</sequence>